<reference evidence="2 3" key="1">
    <citation type="submission" date="2024-04" db="EMBL/GenBank/DDBJ databases">
        <authorList>
            <person name="Fracassetti M."/>
        </authorList>
    </citation>
    <scope>NUCLEOTIDE SEQUENCE [LARGE SCALE GENOMIC DNA]</scope>
</reference>
<proteinExistence type="predicted"/>
<dbReference type="AlphaFoldDB" id="A0AAV2G6X7"/>
<dbReference type="Proteomes" id="UP001497516">
    <property type="component" value="Chromosome 8"/>
</dbReference>
<feature type="region of interest" description="Disordered" evidence="1">
    <location>
        <begin position="1"/>
        <end position="45"/>
    </location>
</feature>
<organism evidence="2 3">
    <name type="scientific">Linum trigynum</name>
    <dbReference type="NCBI Taxonomy" id="586398"/>
    <lineage>
        <taxon>Eukaryota</taxon>
        <taxon>Viridiplantae</taxon>
        <taxon>Streptophyta</taxon>
        <taxon>Embryophyta</taxon>
        <taxon>Tracheophyta</taxon>
        <taxon>Spermatophyta</taxon>
        <taxon>Magnoliopsida</taxon>
        <taxon>eudicotyledons</taxon>
        <taxon>Gunneridae</taxon>
        <taxon>Pentapetalae</taxon>
        <taxon>rosids</taxon>
        <taxon>fabids</taxon>
        <taxon>Malpighiales</taxon>
        <taxon>Linaceae</taxon>
        <taxon>Linum</taxon>
    </lineage>
</organism>
<gene>
    <name evidence="2" type="ORF">LTRI10_LOCUS46129</name>
</gene>
<protein>
    <submittedName>
        <fullName evidence="2">Uncharacterized protein</fullName>
    </submittedName>
</protein>
<dbReference type="EMBL" id="OZ034821">
    <property type="protein sequence ID" value="CAL1406401.1"/>
    <property type="molecule type" value="Genomic_DNA"/>
</dbReference>
<accession>A0AAV2G6X7</accession>
<evidence type="ECO:0000313" key="3">
    <source>
        <dbReference type="Proteomes" id="UP001497516"/>
    </source>
</evidence>
<keyword evidence="3" id="KW-1185">Reference proteome</keyword>
<evidence type="ECO:0000256" key="1">
    <source>
        <dbReference type="SAM" id="MobiDB-lite"/>
    </source>
</evidence>
<feature type="compositionally biased region" description="Basic and acidic residues" evidence="1">
    <location>
        <begin position="33"/>
        <end position="44"/>
    </location>
</feature>
<evidence type="ECO:0000313" key="2">
    <source>
        <dbReference type="EMBL" id="CAL1406401.1"/>
    </source>
</evidence>
<name>A0AAV2G6X7_9ROSI</name>
<sequence length="101" mass="10808">MVVAAEEERKERRGGAGTTRLAGRGSPDKKRRGTAEERSGDRLDLSPSRVASFLSPVAGCHSLEGVEKRSGGDGEQGKKETTFGLGFCVLALLNADFSFFF</sequence>
<feature type="compositionally biased region" description="Basic and acidic residues" evidence="1">
    <location>
        <begin position="1"/>
        <end position="14"/>
    </location>
</feature>